<keyword evidence="1" id="KW-0732">Signal</keyword>
<evidence type="ECO:0000313" key="2">
    <source>
        <dbReference type="EMBL" id="KAK0751156.1"/>
    </source>
</evidence>
<dbReference type="EMBL" id="JAUKUD010000002">
    <property type="protein sequence ID" value="KAK0751156.1"/>
    <property type="molecule type" value="Genomic_DNA"/>
</dbReference>
<evidence type="ECO:0008006" key="4">
    <source>
        <dbReference type="Google" id="ProtNLM"/>
    </source>
</evidence>
<evidence type="ECO:0000313" key="3">
    <source>
        <dbReference type="Proteomes" id="UP001172155"/>
    </source>
</evidence>
<feature type="chain" id="PRO_5041461409" description="Secreted protein" evidence="1">
    <location>
        <begin position="26"/>
        <end position="262"/>
    </location>
</feature>
<evidence type="ECO:0000256" key="1">
    <source>
        <dbReference type="SAM" id="SignalP"/>
    </source>
</evidence>
<comment type="caution">
    <text evidence="2">The sequence shown here is derived from an EMBL/GenBank/DDBJ whole genome shotgun (WGS) entry which is preliminary data.</text>
</comment>
<gene>
    <name evidence="2" type="ORF">B0T18DRAFT_64120</name>
</gene>
<name>A0AA40K9X8_9PEZI</name>
<protein>
    <recommendedName>
        <fullName evidence="4">Secreted protein</fullName>
    </recommendedName>
</protein>
<reference evidence="2" key="1">
    <citation type="submission" date="2023-06" db="EMBL/GenBank/DDBJ databases">
        <title>Genome-scale phylogeny and comparative genomics of the fungal order Sordariales.</title>
        <authorList>
            <consortium name="Lawrence Berkeley National Laboratory"/>
            <person name="Hensen N."/>
            <person name="Bonometti L."/>
            <person name="Westerberg I."/>
            <person name="Brannstrom I.O."/>
            <person name="Guillou S."/>
            <person name="Cros-Aarteil S."/>
            <person name="Calhoun S."/>
            <person name="Haridas S."/>
            <person name="Kuo A."/>
            <person name="Mondo S."/>
            <person name="Pangilinan J."/>
            <person name="Riley R."/>
            <person name="LaButti K."/>
            <person name="Andreopoulos B."/>
            <person name="Lipzen A."/>
            <person name="Chen C."/>
            <person name="Yanf M."/>
            <person name="Daum C."/>
            <person name="Ng V."/>
            <person name="Clum A."/>
            <person name="Steindorff A."/>
            <person name="Ohm R."/>
            <person name="Martin F."/>
            <person name="Silar P."/>
            <person name="Natvig D."/>
            <person name="Lalanne C."/>
            <person name="Gautier V."/>
            <person name="Ament-velasquez S.L."/>
            <person name="Kruys A."/>
            <person name="Hutchinson M.I."/>
            <person name="Powell A.J."/>
            <person name="Barry K."/>
            <person name="Miller A.N."/>
            <person name="Grigoriev I.V."/>
            <person name="Debuchy R."/>
            <person name="Gladieux P."/>
            <person name="Thoren M.H."/>
            <person name="Johannesson H."/>
        </authorList>
    </citation>
    <scope>NUCLEOTIDE SEQUENCE</scope>
    <source>
        <strain evidence="2">SMH3187-1</strain>
    </source>
</reference>
<sequence>MEIINIKMPPFLPVMFLVVFARSSGTGSGVPGVPGWRLRWQVWVDAVGRCSAATAPFHSSVCYSLGCHCLLRIAFRLAFRLSWAVWRPPGGGGGSFANRESFRAFLCLLCRRQPTLFVSLAGGWQGNFEYLTQTLNRFPLLSPFQVAAVSRIGPCPPRRRRSRPAPSQTVGFFQGVVVCRCHSRFRPDWPPNFPLVLCFVGPRQPPFCGVVCGLSPAVRVGRAQEVLFTGMLIVPTRLFSCRRPQFGTPTVPEFDSASKSLT</sequence>
<dbReference type="AlphaFoldDB" id="A0AA40K9X8"/>
<accession>A0AA40K9X8</accession>
<feature type="signal peptide" evidence="1">
    <location>
        <begin position="1"/>
        <end position="25"/>
    </location>
</feature>
<keyword evidence="3" id="KW-1185">Reference proteome</keyword>
<proteinExistence type="predicted"/>
<organism evidence="2 3">
    <name type="scientific">Schizothecium vesticola</name>
    <dbReference type="NCBI Taxonomy" id="314040"/>
    <lineage>
        <taxon>Eukaryota</taxon>
        <taxon>Fungi</taxon>
        <taxon>Dikarya</taxon>
        <taxon>Ascomycota</taxon>
        <taxon>Pezizomycotina</taxon>
        <taxon>Sordariomycetes</taxon>
        <taxon>Sordariomycetidae</taxon>
        <taxon>Sordariales</taxon>
        <taxon>Schizotheciaceae</taxon>
        <taxon>Schizothecium</taxon>
    </lineage>
</organism>
<dbReference type="Proteomes" id="UP001172155">
    <property type="component" value="Unassembled WGS sequence"/>
</dbReference>